<name>A0A845A4N8_9SPHN</name>
<gene>
    <name evidence="2" type="ORF">GRI62_10970</name>
</gene>
<proteinExistence type="predicted"/>
<evidence type="ECO:0008006" key="4">
    <source>
        <dbReference type="Google" id="ProtNLM"/>
    </source>
</evidence>
<organism evidence="2 3">
    <name type="scientific">Aurantiacibacter arachoides</name>
    <dbReference type="NCBI Taxonomy" id="1850444"/>
    <lineage>
        <taxon>Bacteria</taxon>
        <taxon>Pseudomonadati</taxon>
        <taxon>Pseudomonadota</taxon>
        <taxon>Alphaproteobacteria</taxon>
        <taxon>Sphingomonadales</taxon>
        <taxon>Erythrobacteraceae</taxon>
        <taxon>Aurantiacibacter</taxon>
    </lineage>
</organism>
<dbReference type="EMBL" id="WTYH01000001">
    <property type="protein sequence ID" value="MXO94116.1"/>
    <property type="molecule type" value="Genomic_DNA"/>
</dbReference>
<sequence length="60" mass="6793">MSTATLSENFPSEPVQSRPVFAKQDFPLLRRALAEFVRNNPDDADNSRMANLHHRLGRIG</sequence>
<feature type="region of interest" description="Disordered" evidence="1">
    <location>
        <begin position="40"/>
        <end position="60"/>
    </location>
</feature>
<accession>A0A845A4N8</accession>
<comment type="caution">
    <text evidence="2">The sequence shown here is derived from an EMBL/GenBank/DDBJ whole genome shotgun (WGS) entry which is preliminary data.</text>
</comment>
<evidence type="ECO:0000313" key="3">
    <source>
        <dbReference type="Proteomes" id="UP000460626"/>
    </source>
</evidence>
<dbReference type="OrthoDB" id="8373484at2"/>
<keyword evidence="3" id="KW-1185">Reference proteome</keyword>
<feature type="compositionally biased region" description="Basic residues" evidence="1">
    <location>
        <begin position="51"/>
        <end position="60"/>
    </location>
</feature>
<dbReference type="AlphaFoldDB" id="A0A845A4N8"/>
<protein>
    <recommendedName>
        <fullName evidence="4">Acyl-CoA dehydrogenase</fullName>
    </recommendedName>
</protein>
<dbReference type="Proteomes" id="UP000460626">
    <property type="component" value="Unassembled WGS sequence"/>
</dbReference>
<evidence type="ECO:0000256" key="1">
    <source>
        <dbReference type="SAM" id="MobiDB-lite"/>
    </source>
</evidence>
<dbReference type="RefSeq" id="WP_131453374.1">
    <property type="nucleotide sequence ID" value="NZ_BMJK01000002.1"/>
</dbReference>
<evidence type="ECO:0000313" key="2">
    <source>
        <dbReference type="EMBL" id="MXO94116.1"/>
    </source>
</evidence>
<reference evidence="2 3" key="1">
    <citation type="submission" date="2019-12" db="EMBL/GenBank/DDBJ databases">
        <title>Genomic-based taxomic classification of the family Erythrobacteraceae.</title>
        <authorList>
            <person name="Xu L."/>
        </authorList>
    </citation>
    <scope>NUCLEOTIDE SEQUENCE [LARGE SCALE GENOMIC DNA]</scope>
    <source>
        <strain evidence="2 3">RC4-10-4</strain>
    </source>
</reference>